<evidence type="ECO:0000256" key="1">
    <source>
        <dbReference type="ARBA" id="ARBA00010997"/>
    </source>
</evidence>
<reference evidence="5" key="2">
    <citation type="journal article" date="2022" name="Microbiol. Resour. Announc.">
        <title>Whole-Genome Sequence of Entomortierella parvispora E1425, a Mucoromycotan Fungus Associated with Burkholderiaceae-Related Endosymbiotic Bacteria.</title>
        <authorList>
            <person name="Herlambang A."/>
            <person name="Guo Y."/>
            <person name="Takashima Y."/>
            <person name="Narisawa K."/>
            <person name="Ohta H."/>
            <person name="Nishizawa T."/>
        </authorList>
    </citation>
    <scope>NUCLEOTIDE SEQUENCE</scope>
    <source>
        <strain evidence="5">E1425</strain>
    </source>
</reference>
<gene>
    <name evidence="5" type="ORF">EMPS_06035</name>
</gene>
<name>A0A9P3HBN7_9FUNG</name>
<dbReference type="AlphaFoldDB" id="A0A9P3HBN7"/>
<dbReference type="SMART" id="SM01041">
    <property type="entry name" value="BRO1"/>
    <property type="match status" value="1"/>
</dbReference>
<protein>
    <recommendedName>
        <fullName evidence="2">pH-response regulator protein palC</fullName>
    </recommendedName>
</protein>
<dbReference type="OrthoDB" id="10266451at2759"/>
<evidence type="ECO:0000259" key="4">
    <source>
        <dbReference type="PROSITE" id="PS51180"/>
    </source>
</evidence>
<dbReference type="Gene3D" id="1.25.40.280">
    <property type="entry name" value="alix/aip1 like domains"/>
    <property type="match status" value="2"/>
</dbReference>
<dbReference type="EMBL" id="BQFW01000008">
    <property type="protein sequence ID" value="GJJ73677.1"/>
    <property type="molecule type" value="Genomic_DNA"/>
</dbReference>
<feature type="compositionally biased region" description="Gly residues" evidence="3">
    <location>
        <begin position="192"/>
        <end position="208"/>
    </location>
</feature>
<dbReference type="Proteomes" id="UP000827284">
    <property type="component" value="Unassembled WGS sequence"/>
</dbReference>
<accession>A0A9P3HBN7</accession>
<comment type="similarity">
    <text evidence="1">Belongs to the palC family.</text>
</comment>
<dbReference type="PANTHER" id="PTHR40463">
    <property type="entry name" value="PH-RESPONSE REGULATOR PROTEIN PALC"/>
    <property type="match status" value="1"/>
</dbReference>
<evidence type="ECO:0000256" key="3">
    <source>
        <dbReference type="SAM" id="MobiDB-lite"/>
    </source>
</evidence>
<dbReference type="PANTHER" id="PTHR40463:SF1">
    <property type="entry name" value="PH-RESPONSE REGULATOR PROTEIN PALC"/>
    <property type="match status" value="1"/>
</dbReference>
<sequence length="536" mass="56488">MTTAGFPYTLPTTANVSLLDFIAPNAQYQQALSNATAFRGRLRTALKEYKHSDRHDLLNIQKALEDYIPLLFGYVAGIENSELILTADVETTWRCTLSSAALSSKQPRVKQKSIYYEAIFTLLTLGYVLMDRANETSQSVQRRIQVAIGDVSNYTGGYGDGSSMIGAGLHSSGSTGSGGSISSSGMGIGGSSGGIDGSGSGGGGGGSSSGNSSGSRLFKKSSKSSKGTSNTIGEFTDYLTDEDLAGIDHQLTSAADLYCKAAGVFEYITQQMIPRWNQRIASVTAALTAVSNHGPVGLGKIVPESARPVDVQTSLVSAHIKLALAEAHACTVRKASIKAARASSVSATSGSSTTTSSKTSYVLLAKLTIGVKEEYERAYGLLKSVKDLNDISTDFRNHVKDAKLYYEAVAQTFLGMDAYETQQYGKAIGFMSAARTSFGSLAKSSKAPTVSHAAAFEFRLATEKVQSFEKINDSVTFHKVPSPAELLAVMPSGRDLLKVKAYAAPKPNFGSAAMAPEGGAEDGANKASYAMQGAYF</sequence>
<evidence type="ECO:0000313" key="5">
    <source>
        <dbReference type="EMBL" id="GJJ73677.1"/>
    </source>
</evidence>
<dbReference type="InterPro" id="IPR004328">
    <property type="entry name" value="BRO1_dom"/>
</dbReference>
<evidence type="ECO:0000313" key="6">
    <source>
        <dbReference type="Proteomes" id="UP000827284"/>
    </source>
</evidence>
<dbReference type="InterPro" id="IPR038499">
    <property type="entry name" value="BRO1_sf"/>
</dbReference>
<dbReference type="GO" id="GO:0071467">
    <property type="term" value="P:cellular response to pH"/>
    <property type="evidence" value="ECO:0007669"/>
    <property type="project" value="InterPro"/>
</dbReference>
<evidence type="ECO:0000256" key="2">
    <source>
        <dbReference type="ARBA" id="ARBA00022193"/>
    </source>
</evidence>
<dbReference type="Pfam" id="PF03097">
    <property type="entry name" value="BRO1"/>
    <property type="match status" value="1"/>
</dbReference>
<dbReference type="PROSITE" id="PS51180">
    <property type="entry name" value="BRO1"/>
    <property type="match status" value="1"/>
</dbReference>
<comment type="caution">
    <text evidence="5">The sequence shown here is derived from an EMBL/GenBank/DDBJ whole genome shotgun (WGS) entry which is preliminary data.</text>
</comment>
<keyword evidence="6" id="KW-1185">Reference proteome</keyword>
<feature type="region of interest" description="Disordered" evidence="3">
    <location>
        <begin position="192"/>
        <end position="232"/>
    </location>
</feature>
<dbReference type="InterPro" id="IPR037505">
    <property type="entry name" value="pH-resp_palC"/>
</dbReference>
<feature type="domain" description="BRO1" evidence="4">
    <location>
        <begin position="4"/>
        <end position="503"/>
    </location>
</feature>
<proteinExistence type="inferred from homology"/>
<organism evidence="5 6">
    <name type="scientific">Entomortierella parvispora</name>
    <dbReference type="NCBI Taxonomy" id="205924"/>
    <lineage>
        <taxon>Eukaryota</taxon>
        <taxon>Fungi</taxon>
        <taxon>Fungi incertae sedis</taxon>
        <taxon>Mucoromycota</taxon>
        <taxon>Mortierellomycotina</taxon>
        <taxon>Mortierellomycetes</taxon>
        <taxon>Mortierellales</taxon>
        <taxon>Mortierellaceae</taxon>
        <taxon>Entomortierella</taxon>
    </lineage>
</organism>
<dbReference type="GO" id="GO:0005886">
    <property type="term" value="C:plasma membrane"/>
    <property type="evidence" value="ECO:0007669"/>
    <property type="project" value="TreeGrafter"/>
</dbReference>
<reference evidence="5" key="1">
    <citation type="submission" date="2021-11" db="EMBL/GenBank/DDBJ databases">
        <authorList>
            <person name="Herlambang A."/>
            <person name="Guo Y."/>
            <person name="Takashima Y."/>
            <person name="Nishizawa T."/>
        </authorList>
    </citation>
    <scope>NUCLEOTIDE SEQUENCE</scope>
    <source>
        <strain evidence="5">E1425</strain>
    </source>
</reference>